<name>A0ABY8FAZ7_9GAMM</name>
<gene>
    <name evidence="5" type="ORF">EVC62_00030</name>
</gene>
<evidence type="ECO:0000259" key="4">
    <source>
        <dbReference type="SMART" id="SM00479"/>
    </source>
</evidence>
<dbReference type="GO" id="GO:0004527">
    <property type="term" value="F:exonuclease activity"/>
    <property type="evidence" value="ECO:0007669"/>
    <property type="project" value="UniProtKB-KW"/>
</dbReference>
<dbReference type="PANTHER" id="PTHR30231">
    <property type="entry name" value="DNA POLYMERASE III SUBUNIT EPSILON"/>
    <property type="match status" value="1"/>
</dbReference>
<dbReference type="InterPro" id="IPR012337">
    <property type="entry name" value="RNaseH-like_sf"/>
</dbReference>
<dbReference type="InterPro" id="IPR013520">
    <property type="entry name" value="Ribonucl_H"/>
</dbReference>
<dbReference type="InterPro" id="IPR036397">
    <property type="entry name" value="RNaseH_sf"/>
</dbReference>
<dbReference type="SUPFAM" id="SSF53098">
    <property type="entry name" value="Ribonuclease H-like"/>
    <property type="match status" value="1"/>
</dbReference>
<evidence type="ECO:0000313" key="5">
    <source>
        <dbReference type="EMBL" id="WFF40004.1"/>
    </source>
</evidence>
<protein>
    <submittedName>
        <fullName evidence="5">3'-5' exonuclease</fullName>
    </submittedName>
</protein>
<keyword evidence="6" id="KW-1185">Reference proteome</keyword>
<evidence type="ECO:0000256" key="1">
    <source>
        <dbReference type="ARBA" id="ARBA00022722"/>
    </source>
</evidence>
<dbReference type="RefSeq" id="WP_110675527.1">
    <property type="nucleotide sequence ID" value="NZ_CP035631.1"/>
</dbReference>
<accession>A0ABY8FAZ7</accession>
<dbReference type="Pfam" id="PF00929">
    <property type="entry name" value="RNase_T"/>
    <property type="match status" value="1"/>
</dbReference>
<keyword evidence="1" id="KW-0540">Nuclease</keyword>
<sequence>MRRGAKVRRRQREEWPRYLAARAAEAKDARLADFFAGGGLDPEMPIGEAPLVAMDFETTGLDAGRHDIVSVGVVPFTLARIRPAEGRYWVLSPRRRLSDESVTFHHITHAEVENAPDFSTIIDELLASLHGRLVVVHYRQLERTFLDAAIRERLGEGLLFPMLDTMSLEARIHRQSWWARLRRWAGRPVASIRLHESRQRYNLPAYTGHHALIDSLATAELLQAQILHHYSWETPVGALWR</sequence>
<dbReference type="Proteomes" id="UP001321526">
    <property type="component" value="Chromosome"/>
</dbReference>
<proteinExistence type="predicted"/>
<keyword evidence="3 5" id="KW-0269">Exonuclease</keyword>
<organism evidence="5 6">
    <name type="scientific">Salinicola endophyticus</name>
    <dbReference type="NCBI Taxonomy" id="1949083"/>
    <lineage>
        <taxon>Bacteria</taxon>
        <taxon>Pseudomonadati</taxon>
        <taxon>Pseudomonadota</taxon>
        <taxon>Gammaproteobacteria</taxon>
        <taxon>Oceanospirillales</taxon>
        <taxon>Halomonadaceae</taxon>
        <taxon>Salinicola</taxon>
    </lineage>
</organism>
<dbReference type="EMBL" id="CP035631">
    <property type="protein sequence ID" value="WFF40004.1"/>
    <property type="molecule type" value="Genomic_DNA"/>
</dbReference>
<evidence type="ECO:0000313" key="6">
    <source>
        <dbReference type="Proteomes" id="UP001321526"/>
    </source>
</evidence>
<dbReference type="SMART" id="SM00479">
    <property type="entry name" value="EXOIII"/>
    <property type="match status" value="1"/>
</dbReference>
<dbReference type="Gene3D" id="3.30.420.10">
    <property type="entry name" value="Ribonuclease H-like superfamily/Ribonuclease H"/>
    <property type="match status" value="1"/>
</dbReference>
<feature type="domain" description="Exonuclease" evidence="4">
    <location>
        <begin position="50"/>
        <end position="231"/>
    </location>
</feature>
<evidence type="ECO:0000256" key="3">
    <source>
        <dbReference type="ARBA" id="ARBA00022839"/>
    </source>
</evidence>
<dbReference type="NCBIfam" id="NF006602">
    <property type="entry name" value="PRK09146.1"/>
    <property type="match status" value="1"/>
</dbReference>
<dbReference type="PANTHER" id="PTHR30231:SF4">
    <property type="entry name" value="PROTEIN NEN2"/>
    <property type="match status" value="1"/>
</dbReference>
<keyword evidence="2" id="KW-0378">Hydrolase</keyword>
<evidence type="ECO:0000256" key="2">
    <source>
        <dbReference type="ARBA" id="ARBA00022801"/>
    </source>
</evidence>
<dbReference type="CDD" id="cd06127">
    <property type="entry name" value="DEDDh"/>
    <property type="match status" value="1"/>
</dbReference>
<reference evidence="5 6" key="1">
    <citation type="submission" date="2019-01" db="EMBL/GenBank/DDBJ databases">
        <title>Genome sequence of Salinicola endophyticus REST5.</title>
        <authorList>
            <person name="Nascimento F.X."/>
        </authorList>
    </citation>
    <scope>NUCLEOTIDE SEQUENCE [LARGE SCALE GENOMIC DNA]</scope>
    <source>
        <strain evidence="5 6">REST5</strain>
    </source>
</reference>